<dbReference type="OrthoDB" id="2600165at2"/>
<reference evidence="7 9" key="1">
    <citation type="submission" date="2014-07" db="EMBL/GenBank/DDBJ databases">
        <title>Porphyromonadaceae bacterium OUH 308042 = ATCC BAA-2681 = DSM 28342 draft genome.</title>
        <authorList>
            <person name="Sydenham T.V."/>
            <person name="Hasman H."/>
            <person name="Justensen U.S."/>
        </authorList>
    </citation>
    <scope>NUCLEOTIDE SEQUENCE [LARGE SCALE GENOMIC DNA]</scope>
    <source>
        <strain evidence="7 9">OUH 308042</strain>
    </source>
</reference>
<reference evidence="6 8" key="2">
    <citation type="submission" date="2014-07" db="EMBL/GenBank/DDBJ databases">
        <title>Porphyromonadaceae bacterium OUH 334697 = ATCC BAA-2682 = DSM 28341 draft genome.</title>
        <authorList>
            <person name="Sydenham T.V."/>
            <person name="Hasman H."/>
            <person name="Justesen U.S."/>
        </authorList>
    </citation>
    <scope>NUCLEOTIDE SEQUENCE [LARGE SCALE GENOMIC DNA]</scope>
    <source>
        <strain evidence="6 8">OUH 334697</strain>
    </source>
</reference>
<organism evidence="7 9">
    <name type="scientific">Sanguibacteroides justesenii</name>
    <dbReference type="NCBI Taxonomy" id="1547597"/>
    <lineage>
        <taxon>Bacteria</taxon>
        <taxon>Pseudomonadati</taxon>
        <taxon>Bacteroidota</taxon>
        <taxon>Bacteroidia</taxon>
        <taxon>Bacteroidales</taxon>
        <taxon>Porphyromonadaceae</taxon>
        <taxon>Sanguibacteroides</taxon>
    </lineage>
</organism>
<dbReference type="InterPro" id="IPR018060">
    <property type="entry name" value="HTH_AraC"/>
</dbReference>
<dbReference type="Proteomes" id="UP000031937">
    <property type="component" value="Unassembled WGS sequence"/>
</dbReference>
<gene>
    <name evidence="7" type="ORF">BA92_08240</name>
    <name evidence="6" type="ORF">IE90_13845</name>
</gene>
<dbReference type="PANTHER" id="PTHR43280:SF32">
    <property type="entry name" value="TRANSCRIPTIONAL REGULATORY PROTEIN"/>
    <property type="match status" value="1"/>
</dbReference>
<keyword evidence="9" id="KW-1185">Reference proteome</keyword>
<dbReference type="GO" id="GO:0043565">
    <property type="term" value="F:sequence-specific DNA binding"/>
    <property type="evidence" value="ECO:0007669"/>
    <property type="project" value="InterPro"/>
</dbReference>
<dbReference type="Proteomes" id="UP000031980">
    <property type="component" value="Unassembled WGS sequence"/>
</dbReference>
<proteinExistence type="predicted"/>
<evidence type="ECO:0000313" key="8">
    <source>
        <dbReference type="Proteomes" id="UP000031937"/>
    </source>
</evidence>
<evidence type="ECO:0000313" key="6">
    <source>
        <dbReference type="EMBL" id="KIO43276.1"/>
    </source>
</evidence>
<evidence type="ECO:0000313" key="9">
    <source>
        <dbReference type="Proteomes" id="UP000031980"/>
    </source>
</evidence>
<dbReference type="EMBL" id="JPIT01000032">
    <property type="protein sequence ID" value="KIO43276.1"/>
    <property type="molecule type" value="Genomic_DNA"/>
</dbReference>
<dbReference type="GO" id="GO:0003700">
    <property type="term" value="F:DNA-binding transcription factor activity"/>
    <property type="evidence" value="ECO:0007669"/>
    <property type="project" value="InterPro"/>
</dbReference>
<evidence type="ECO:0000256" key="2">
    <source>
        <dbReference type="ARBA" id="ARBA00023125"/>
    </source>
</evidence>
<keyword evidence="2" id="KW-0238">DNA-binding</keyword>
<evidence type="ECO:0000256" key="3">
    <source>
        <dbReference type="ARBA" id="ARBA00023163"/>
    </source>
</evidence>
<dbReference type="PANTHER" id="PTHR43280">
    <property type="entry name" value="ARAC-FAMILY TRANSCRIPTIONAL REGULATOR"/>
    <property type="match status" value="1"/>
</dbReference>
<keyword evidence="3" id="KW-0804">Transcription</keyword>
<keyword evidence="1" id="KW-0805">Transcription regulation</keyword>
<dbReference type="SUPFAM" id="SSF46689">
    <property type="entry name" value="Homeodomain-like"/>
    <property type="match status" value="1"/>
</dbReference>
<evidence type="ECO:0000256" key="4">
    <source>
        <dbReference type="SAM" id="Coils"/>
    </source>
</evidence>
<sequence>MSEIIKLETVHDYNNRLGVETLHPLVSVVDFSTLEVLEHSRKNFGFYCIFLKELDCGTLLYGRNKYDYQEGTLVFLAPGQVAGVDDGGETRNPKGWALFFHPDLLYGTSLARRIKEYTFFSYESNEALHMSERERQIILNCFREIKEELEHSIDKHSKQIIAANIEVLLNHCVRFYDRQFIIRKAVNRGLLENFEDLLSAYFESDKPQTIGLPSVQYCAAQLHLSPNYFGDLIKKETGKSAQEHIQLTVIGKVKELLIESNKSVSEIAYSLGFKYPHHLSRMFKNIVGSTPNEYRTVSR</sequence>
<accession>A0A0C3RH66</accession>
<dbReference type="RefSeq" id="WP_041504381.1">
    <property type="nucleotide sequence ID" value="NZ_JPIT01000032.1"/>
</dbReference>
<dbReference type="Gene3D" id="1.10.10.60">
    <property type="entry name" value="Homeodomain-like"/>
    <property type="match status" value="2"/>
</dbReference>
<dbReference type="Pfam" id="PF12833">
    <property type="entry name" value="HTH_18"/>
    <property type="match status" value="1"/>
</dbReference>
<comment type="caution">
    <text evidence="7">The sequence shown here is derived from an EMBL/GenBank/DDBJ whole genome shotgun (WGS) entry which is preliminary data.</text>
</comment>
<evidence type="ECO:0000259" key="5">
    <source>
        <dbReference type="PROSITE" id="PS01124"/>
    </source>
</evidence>
<protein>
    <submittedName>
        <fullName evidence="7">Transcriptional regulator</fullName>
    </submittedName>
</protein>
<dbReference type="SMART" id="SM00342">
    <property type="entry name" value="HTH_ARAC"/>
    <property type="match status" value="1"/>
</dbReference>
<dbReference type="PROSITE" id="PS01124">
    <property type="entry name" value="HTH_ARAC_FAMILY_2"/>
    <property type="match status" value="1"/>
</dbReference>
<dbReference type="InterPro" id="IPR009057">
    <property type="entry name" value="Homeodomain-like_sf"/>
</dbReference>
<feature type="coiled-coil region" evidence="4">
    <location>
        <begin position="139"/>
        <end position="166"/>
    </location>
</feature>
<evidence type="ECO:0000256" key="1">
    <source>
        <dbReference type="ARBA" id="ARBA00023015"/>
    </source>
</evidence>
<dbReference type="AlphaFoldDB" id="A0A0C3RH66"/>
<dbReference type="EMBL" id="JPIU01000038">
    <property type="protein sequence ID" value="KIO44989.1"/>
    <property type="molecule type" value="Genomic_DNA"/>
</dbReference>
<feature type="domain" description="HTH araC/xylS-type" evidence="5">
    <location>
        <begin position="196"/>
        <end position="297"/>
    </location>
</feature>
<name>A0A0C3RH66_9PORP</name>
<evidence type="ECO:0000313" key="7">
    <source>
        <dbReference type="EMBL" id="KIO44989.1"/>
    </source>
</evidence>
<keyword evidence="4" id="KW-0175">Coiled coil</keyword>